<dbReference type="HOGENOM" id="CLU_135294_0_0_1"/>
<keyword evidence="1" id="KW-0812">Transmembrane</keyword>
<organism evidence="2">
    <name type="scientific">Setaria italica</name>
    <name type="common">Foxtail millet</name>
    <name type="synonym">Panicum italicum</name>
    <dbReference type="NCBI Taxonomy" id="4555"/>
    <lineage>
        <taxon>Eukaryota</taxon>
        <taxon>Viridiplantae</taxon>
        <taxon>Streptophyta</taxon>
        <taxon>Embryophyta</taxon>
        <taxon>Tracheophyta</taxon>
        <taxon>Spermatophyta</taxon>
        <taxon>Magnoliopsida</taxon>
        <taxon>Liliopsida</taxon>
        <taxon>Poales</taxon>
        <taxon>Poaceae</taxon>
        <taxon>PACMAD clade</taxon>
        <taxon>Panicoideae</taxon>
        <taxon>Panicodae</taxon>
        <taxon>Paniceae</taxon>
        <taxon>Cenchrinae</taxon>
        <taxon>Setaria</taxon>
    </lineage>
</organism>
<reference evidence="3" key="3">
    <citation type="submission" date="2018-08" db="UniProtKB">
        <authorList>
            <consortium name="EnsemblPlants"/>
        </authorList>
    </citation>
    <scope>IDENTIFICATION</scope>
    <source>
        <strain evidence="3">Yugu1</strain>
    </source>
</reference>
<keyword evidence="1" id="KW-1133">Transmembrane helix</keyword>
<reference evidence="2 4" key="1">
    <citation type="journal article" date="2012" name="Nat. Biotechnol.">
        <title>Reference genome sequence of the model plant Setaria.</title>
        <authorList>
            <person name="Bennetzen J.L."/>
            <person name="Schmutz J."/>
            <person name="Wang H."/>
            <person name="Percifield R."/>
            <person name="Hawkins J."/>
            <person name="Pontaroli A.C."/>
            <person name="Estep M."/>
            <person name="Feng L."/>
            <person name="Vaughn J.N."/>
            <person name="Grimwood J."/>
            <person name="Jenkins J."/>
            <person name="Barry K."/>
            <person name="Lindquist E."/>
            <person name="Hellsten U."/>
            <person name="Deshpande S."/>
            <person name="Wang X."/>
            <person name="Wu X."/>
            <person name="Mitros T."/>
            <person name="Triplett J."/>
            <person name="Yang X."/>
            <person name="Ye C.Y."/>
            <person name="Mauro-Herrera M."/>
            <person name="Wang L."/>
            <person name="Li P."/>
            <person name="Sharma M."/>
            <person name="Sharma R."/>
            <person name="Ronald P.C."/>
            <person name="Panaud O."/>
            <person name="Kellogg E.A."/>
            <person name="Brutnell T.P."/>
            <person name="Doust A.N."/>
            <person name="Tuskan G.A."/>
            <person name="Rokhsar D."/>
            <person name="Devos K.M."/>
        </authorList>
    </citation>
    <scope>NUCLEOTIDE SEQUENCE [LARGE SCALE GENOMIC DNA]</scope>
    <source>
        <strain evidence="4">cv. Yugu1</strain>
        <strain evidence="2">Yugu1</strain>
    </source>
</reference>
<evidence type="ECO:0000313" key="4">
    <source>
        <dbReference type="Proteomes" id="UP000004995"/>
    </source>
</evidence>
<proteinExistence type="predicted"/>
<dbReference type="Gramene" id="KQL02888">
    <property type="protein sequence ID" value="KQL02888"/>
    <property type="gene ID" value="SETIT_015630mg"/>
</dbReference>
<name>K3YMZ6_SETIT</name>
<dbReference type="AlphaFoldDB" id="K3YMZ6"/>
<evidence type="ECO:0000256" key="1">
    <source>
        <dbReference type="SAM" id="Phobius"/>
    </source>
</evidence>
<accession>K3YMZ6</accession>
<dbReference type="EMBL" id="AGNK02004018">
    <property type="status" value="NOT_ANNOTATED_CDS"/>
    <property type="molecule type" value="Genomic_DNA"/>
</dbReference>
<dbReference type="OrthoDB" id="664526at2759"/>
<keyword evidence="1" id="KW-0472">Membrane</keyword>
<evidence type="ECO:0000313" key="2">
    <source>
        <dbReference type="EMBL" id="RCV32232.1"/>
    </source>
</evidence>
<dbReference type="EMBL" id="CM003533">
    <property type="protein sequence ID" value="RCV32232.1"/>
    <property type="molecule type" value="Genomic_DNA"/>
</dbReference>
<evidence type="ECO:0000313" key="3">
    <source>
        <dbReference type="EnsemblPlants" id="KQL02888"/>
    </source>
</evidence>
<sequence length="115" mass="12944">MFPLLVQHRSLEQKLLNRSSAPLSRSLILHSNACNCSSSHTNFLFWNVLEITDRLGISNCFDKRRDVNSSSEVVISLASSSTFATLQSFSSEVVFLQTFLNCLCAFLVSWMYALT</sequence>
<feature type="transmembrane region" description="Helical" evidence="1">
    <location>
        <begin position="93"/>
        <end position="113"/>
    </location>
</feature>
<dbReference type="Proteomes" id="UP000004995">
    <property type="component" value="Unassembled WGS sequence"/>
</dbReference>
<dbReference type="EnsemblPlants" id="KQL02888">
    <property type="protein sequence ID" value="KQL02888"/>
    <property type="gene ID" value="SETIT_015630mg"/>
</dbReference>
<gene>
    <name evidence="2" type="ORF">SETIT_6G241800v2</name>
</gene>
<reference evidence="2" key="2">
    <citation type="submission" date="2015-07" db="EMBL/GenBank/DDBJ databases">
        <authorList>
            <person name="Noorani M."/>
        </authorList>
    </citation>
    <scope>NUCLEOTIDE SEQUENCE</scope>
    <source>
        <strain evidence="2">Yugu1</strain>
    </source>
</reference>
<protein>
    <submittedName>
        <fullName evidence="2 3">Uncharacterized protein</fullName>
    </submittedName>
</protein>
<keyword evidence="4" id="KW-1185">Reference proteome</keyword>